<sequence>MSRDYSRTATPGMQSIKPTKLYSCTNCGVSVVENTDEPSHSLELLSLLSETNDSPSSFEADALRGEYKDHSRVTALLDQEIAQLEASIAALDRKRKRLGARLPSYKLAMNPIRRLPNEILAYIFNLCLDEMEPDEEAHVFTSLGPPNPQWVLSQVCRKWRSLALSLPQFWTSIGANWKEQDVDDAKKESEVPVVERLLSLCLQRARDRPLRVSWGQSYSDNKLLSMLLSRSYQWKDARLACDMDGLELVSSHTGMFPELSSLCLHFDAGNWFEARVEERAYAVFCDAPSLRRLTLSGYADGWRVLTNLVPLKQITRLTITNVDEDSPDNMSDDCWDFLPRLENLRTFSLEMHEYPEPRAAPLRLNHLHTLIIRPPSTLEDNNPFLRSLILPALRILRFEDKAYEDEAEAILSLLNRSECRLEELALFGEGVNYVEDAYLAAEELKWLTTLHLGGEKLDGIGRRASVTRETVDGFQLPPPGTGLDIPVPRLRNLTLVGVKQWPDASLINMLASRRNVDQFPAGSVARLEKISLEDGGEDGFDLRDPFAKAQLMGLLEGGLIANFS</sequence>
<dbReference type="SUPFAM" id="SSF81383">
    <property type="entry name" value="F-box domain"/>
    <property type="match status" value="1"/>
</dbReference>
<dbReference type="Pfam" id="PF12937">
    <property type="entry name" value="F-box-like"/>
    <property type="match status" value="1"/>
</dbReference>
<dbReference type="Proteomes" id="UP001437256">
    <property type="component" value="Unassembled WGS sequence"/>
</dbReference>
<dbReference type="InterPro" id="IPR001810">
    <property type="entry name" value="F-box_dom"/>
</dbReference>
<dbReference type="SUPFAM" id="SSF52047">
    <property type="entry name" value="RNI-like"/>
    <property type="match status" value="1"/>
</dbReference>
<dbReference type="InterPro" id="IPR036047">
    <property type="entry name" value="F-box-like_dom_sf"/>
</dbReference>
<name>A0ABR2ZWI0_9AGAR</name>
<evidence type="ECO:0000256" key="1">
    <source>
        <dbReference type="SAM" id="Coils"/>
    </source>
</evidence>
<dbReference type="InterPro" id="IPR032675">
    <property type="entry name" value="LRR_dom_sf"/>
</dbReference>
<feature type="domain" description="F-box" evidence="2">
    <location>
        <begin position="112"/>
        <end position="173"/>
    </location>
</feature>
<comment type="caution">
    <text evidence="3">The sequence shown here is derived from an EMBL/GenBank/DDBJ whole genome shotgun (WGS) entry which is preliminary data.</text>
</comment>
<gene>
    <name evidence="3" type="ORF">AAF712_007354</name>
</gene>
<accession>A0ABR2ZWI0</accession>
<keyword evidence="1" id="KW-0175">Coiled coil</keyword>
<reference evidence="3 4" key="1">
    <citation type="submission" date="2024-05" db="EMBL/GenBank/DDBJ databases">
        <title>A draft genome resource for the thread blight pathogen Marasmius tenuissimus strain MS-2.</title>
        <authorList>
            <person name="Yulfo-Soto G.E."/>
            <person name="Baruah I.K."/>
            <person name="Amoako-Attah I."/>
            <person name="Bukari Y."/>
            <person name="Meinhardt L.W."/>
            <person name="Bailey B.A."/>
            <person name="Cohen S.P."/>
        </authorList>
    </citation>
    <scope>NUCLEOTIDE SEQUENCE [LARGE SCALE GENOMIC DNA]</scope>
    <source>
        <strain evidence="3 4">MS-2</strain>
    </source>
</reference>
<dbReference type="Gene3D" id="1.20.1280.50">
    <property type="match status" value="1"/>
</dbReference>
<organism evidence="3 4">
    <name type="scientific">Marasmius tenuissimus</name>
    <dbReference type="NCBI Taxonomy" id="585030"/>
    <lineage>
        <taxon>Eukaryota</taxon>
        <taxon>Fungi</taxon>
        <taxon>Dikarya</taxon>
        <taxon>Basidiomycota</taxon>
        <taxon>Agaricomycotina</taxon>
        <taxon>Agaricomycetes</taxon>
        <taxon>Agaricomycetidae</taxon>
        <taxon>Agaricales</taxon>
        <taxon>Marasmiineae</taxon>
        <taxon>Marasmiaceae</taxon>
        <taxon>Marasmius</taxon>
    </lineage>
</organism>
<proteinExistence type="predicted"/>
<dbReference type="EMBL" id="JBBXMP010000044">
    <property type="protein sequence ID" value="KAL0065713.1"/>
    <property type="molecule type" value="Genomic_DNA"/>
</dbReference>
<dbReference type="Gene3D" id="3.80.10.10">
    <property type="entry name" value="Ribonuclease Inhibitor"/>
    <property type="match status" value="1"/>
</dbReference>
<evidence type="ECO:0000313" key="4">
    <source>
        <dbReference type="Proteomes" id="UP001437256"/>
    </source>
</evidence>
<keyword evidence="4" id="KW-1185">Reference proteome</keyword>
<evidence type="ECO:0000313" key="3">
    <source>
        <dbReference type="EMBL" id="KAL0065713.1"/>
    </source>
</evidence>
<evidence type="ECO:0000259" key="2">
    <source>
        <dbReference type="Pfam" id="PF12937"/>
    </source>
</evidence>
<protein>
    <recommendedName>
        <fullName evidence="2">F-box domain-containing protein</fullName>
    </recommendedName>
</protein>
<feature type="coiled-coil region" evidence="1">
    <location>
        <begin position="74"/>
        <end position="101"/>
    </location>
</feature>